<dbReference type="Pfam" id="PF16745">
    <property type="entry name" value="RsgA_N"/>
    <property type="match status" value="1"/>
</dbReference>
<evidence type="ECO:0000259" key="1">
    <source>
        <dbReference type="Pfam" id="PF16745"/>
    </source>
</evidence>
<reference evidence="2" key="2">
    <citation type="journal article" date="2021" name="PeerJ">
        <title>Extensive microbial diversity within the chicken gut microbiome revealed by metagenomics and culture.</title>
        <authorList>
            <person name="Gilroy R."/>
            <person name="Ravi A."/>
            <person name="Getino M."/>
            <person name="Pursley I."/>
            <person name="Horton D.L."/>
            <person name="Alikhan N.F."/>
            <person name="Baker D."/>
            <person name="Gharbi K."/>
            <person name="Hall N."/>
            <person name="Watson M."/>
            <person name="Adriaenssens E.M."/>
            <person name="Foster-Nyarko E."/>
            <person name="Jarju S."/>
            <person name="Secka A."/>
            <person name="Antonio M."/>
            <person name="Oren A."/>
            <person name="Chaudhuri R.R."/>
            <person name="La Ragione R."/>
            <person name="Hildebrand F."/>
            <person name="Pallen M.J."/>
        </authorList>
    </citation>
    <scope>NUCLEOTIDE SEQUENCE</scope>
    <source>
        <strain evidence="2">CHK195-4489</strain>
    </source>
</reference>
<organism evidence="2 3">
    <name type="scientific">Candidatus Egerieisoma faecipullorum</name>
    <dbReference type="NCBI Taxonomy" id="2840963"/>
    <lineage>
        <taxon>Bacteria</taxon>
        <taxon>Bacillati</taxon>
        <taxon>Bacillota</taxon>
        <taxon>Clostridia</taxon>
        <taxon>Eubacteriales</taxon>
        <taxon>Clostridiaceae</taxon>
        <taxon>Clostridiaceae incertae sedis</taxon>
        <taxon>Candidatus Egerieisoma</taxon>
    </lineage>
</organism>
<accession>A0A9D1LAG9</accession>
<gene>
    <name evidence="2" type="ORF">IAD50_02900</name>
</gene>
<proteinExistence type="predicted"/>
<dbReference type="Gene3D" id="2.40.50.140">
    <property type="entry name" value="Nucleic acid-binding proteins"/>
    <property type="match status" value="1"/>
</dbReference>
<dbReference type="InterPro" id="IPR012340">
    <property type="entry name" value="NA-bd_OB-fold"/>
</dbReference>
<dbReference type="InterPro" id="IPR031944">
    <property type="entry name" value="RsgA_N"/>
</dbReference>
<sequence length="61" mass="6688">MNDGIILKGVGGLYHVWVPDCACVYRCGARGIFRKELRKPLIGDAVSIEERNDAQKTAAIV</sequence>
<feature type="domain" description="Ribosome biogenesis GTPase RsgA N-terminal" evidence="1">
    <location>
        <begin position="4"/>
        <end position="54"/>
    </location>
</feature>
<reference evidence="2" key="1">
    <citation type="submission" date="2020-10" db="EMBL/GenBank/DDBJ databases">
        <authorList>
            <person name="Gilroy R."/>
        </authorList>
    </citation>
    <scope>NUCLEOTIDE SEQUENCE</scope>
    <source>
        <strain evidence="2">CHK195-4489</strain>
    </source>
</reference>
<comment type="caution">
    <text evidence="2">The sequence shown here is derived from an EMBL/GenBank/DDBJ whole genome shotgun (WGS) entry which is preliminary data.</text>
</comment>
<evidence type="ECO:0000313" key="2">
    <source>
        <dbReference type="EMBL" id="HIU29227.1"/>
    </source>
</evidence>
<protein>
    <submittedName>
        <fullName evidence="2">Ribosome small subunit-dependent GTPase A</fullName>
    </submittedName>
</protein>
<evidence type="ECO:0000313" key="3">
    <source>
        <dbReference type="Proteomes" id="UP000824089"/>
    </source>
</evidence>
<dbReference type="SUPFAM" id="SSF50249">
    <property type="entry name" value="Nucleic acid-binding proteins"/>
    <property type="match status" value="1"/>
</dbReference>
<feature type="non-terminal residue" evidence="2">
    <location>
        <position position="61"/>
    </location>
</feature>
<name>A0A9D1LAG9_9CLOT</name>
<dbReference type="EMBL" id="DVMM01000058">
    <property type="protein sequence ID" value="HIU29227.1"/>
    <property type="molecule type" value="Genomic_DNA"/>
</dbReference>
<dbReference type="AlphaFoldDB" id="A0A9D1LAG9"/>
<dbReference type="Proteomes" id="UP000824089">
    <property type="component" value="Unassembled WGS sequence"/>
</dbReference>